<sequence length="718" mass="82715">MNIFYACLCLVSSFLIVIIEVESQKNSRIFVGDGIISKRSFLYHPRNIYRQRHPRRQKVQPSKPTSLQSIVHGKETPGYGRDVIRRIDYDIPPNRLLMPRLRIPTYIFNFYSTDPSAIFVMKRIYQIHSLIPALCLIALIQHATGFAVSGRQSQLAEQIRYDLHSRNDPLLSYLKPNPDEALLYDLLKVNNNKTKISLTNLNDDKLHNDDEPSLESLLDDKKNTFGDAYNLSQIAGLDLKDLIEKVTGDIVNHSSQNYTPNSKEMSKEGINNSDMNLQYILNRSQEIMPQNISTLASQIFEEKKSDSTKFKFFPCTLDEPKNLSEGNMLSRLLKDRLNHEKPDSLLETILRSTPSQSRRNSSSVDLNGPFPRRALNDNTPLSLANFFTQIKPGPSPYWAPLLSASKTKRSAGISPYWELSQQIARQRKDGIKLNEAIIHSLKQRFQKFLIVDNDLFTRKRIDDLMRSNSTLFKSILSDILRKRNSETLKYSPAFYVSNPENITDEIIDRRARITPTQDLDLVNINNDSDWLTAKDILYFYRNRKSSPAIIVPILEKPNILFREKLGDAQKFQSDTISEIVQNLHEKSKEVKESHALNNRQLLELYNAIGSITNSTAASFQPFKKNITSLFNQSDTFIHSKTDGKSQDENNVVDQIKGILNKIVLNDEMITDKLVTVNGNDIEKHMMDHNKDDSIKKWRLIMKRQKRTTIWKRWSNPLK</sequence>
<protein>
    <submittedName>
        <fullName evidence="3">(salmon louse) hypothetical protein</fullName>
    </submittedName>
</protein>
<feature type="signal peptide" evidence="2">
    <location>
        <begin position="1"/>
        <end position="23"/>
    </location>
</feature>
<dbReference type="EMBL" id="HG994584">
    <property type="protein sequence ID" value="CAF2943188.1"/>
    <property type="molecule type" value="Genomic_DNA"/>
</dbReference>
<feature type="chain" id="PRO_5043433915" evidence="2">
    <location>
        <begin position="24"/>
        <end position="718"/>
    </location>
</feature>
<proteinExistence type="predicted"/>
<organism evidence="3 4">
    <name type="scientific">Lepeophtheirus salmonis</name>
    <name type="common">Salmon louse</name>
    <name type="synonym">Caligus salmonis</name>
    <dbReference type="NCBI Taxonomy" id="72036"/>
    <lineage>
        <taxon>Eukaryota</taxon>
        <taxon>Metazoa</taxon>
        <taxon>Ecdysozoa</taxon>
        <taxon>Arthropoda</taxon>
        <taxon>Crustacea</taxon>
        <taxon>Multicrustacea</taxon>
        <taxon>Hexanauplia</taxon>
        <taxon>Copepoda</taxon>
        <taxon>Siphonostomatoida</taxon>
        <taxon>Caligidae</taxon>
        <taxon>Lepeophtheirus</taxon>
    </lineage>
</organism>
<evidence type="ECO:0000313" key="3">
    <source>
        <dbReference type="EMBL" id="CAF2943188.1"/>
    </source>
</evidence>
<keyword evidence="2" id="KW-0732">Signal</keyword>
<keyword evidence="4" id="KW-1185">Reference proteome</keyword>
<name>A0A7R8H8J6_LEPSM</name>
<feature type="region of interest" description="Disordered" evidence="1">
    <location>
        <begin position="351"/>
        <end position="373"/>
    </location>
</feature>
<evidence type="ECO:0000313" key="4">
    <source>
        <dbReference type="Proteomes" id="UP000675881"/>
    </source>
</evidence>
<evidence type="ECO:0000256" key="1">
    <source>
        <dbReference type="SAM" id="MobiDB-lite"/>
    </source>
</evidence>
<accession>A0A7R8H8J6</accession>
<evidence type="ECO:0000256" key="2">
    <source>
        <dbReference type="SAM" id="SignalP"/>
    </source>
</evidence>
<reference evidence="3" key="1">
    <citation type="submission" date="2021-02" db="EMBL/GenBank/DDBJ databases">
        <authorList>
            <person name="Bekaert M."/>
        </authorList>
    </citation>
    <scope>NUCLEOTIDE SEQUENCE</scope>
    <source>
        <strain evidence="3">IoA-00</strain>
    </source>
</reference>
<gene>
    <name evidence="3" type="ORF">LSAA_9621</name>
</gene>
<feature type="compositionally biased region" description="Low complexity" evidence="1">
    <location>
        <begin position="351"/>
        <end position="363"/>
    </location>
</feature>
<dbReference type="AlphaFoldDB" id="A0A7R8H8J6"/>
<dbReference type="Proteomes" id="UP000675881">
    <property type="component" value="Chromosome 5"/>
</dbReference>